<name>A0A1C3RET9_9PROT</name>
<dbReference type="InterPro" id="IPR013766">
    <property type="entry name" value="Thioredoxin_domain"/>
</dbReference>
<protein>
    <recommendedName>
        <fullName evidence="2">Thioredoxin domain-containing protein</fullName>
    </recommendedName>
</protein>
<dbReference type="STRING" id="1867952.MTBPR1_120030"/>
<dbReference type="InterPro" id="IPR050553">
    <property type="entry name" value="Thioredoxin_ResA/DsbE_sf"/>
</dbReference>
<organism evidence="3 4">
    <name type="scientific">Candidatus Terasakiella magnetica</name>
    <dbReference type="NCBI Taxonomy" id="1867952"/>
    <lineage>
        <taxon>Bacteria</taxon>
        <taxon>Pseudomonadati</taxon>
        <taxon>Pseudomonadota</taxon>
        <taxon>Alphaproteobacteria</taxon>
        <taxon>Rhodospirillales</taxon>
        <taxon>Terasakiellaceae</taxon>
        <taxon>Terasakiella</taxon>
    </lineage>
</organism>
<dbReference type="PROSITE" id="PS51352">
    <property type="entry name" value="THIOREDOXIN_2"/>
    <property type="match status" value="1"/>
</dbReference>
<dbReference type="CDD" id="cd02966">
    <property type="entry name" value="TlpA_like_family"/>
    <property type="match status" value="1"/>
</dbReference>
<feature type="signal peptide" evidence="1">
    <location>
        <begin position="1"/>
        <end position="21"/>
    </location>
</feature>
<evidence type="ECO:0000313" key="4">
    <source>
        <dbReference type="Proteomes" id="UP000231658"/>
    </source>
</evidence>
<dbReference type="GO" id="GO:0016491">
    <property type="term" value="F:oxidoreductase activity"/>
    <property type="evidence" value="ECO:0007669"/>
    <property type="project" value="InterPro"/>
</dbReference>
<feature type="chain" id="PRO_5008680678" description="Thioredoxin domain-containing protein" evidence="1">
    <location>
        <begin position="22"/>
        <end position="180"/>
    </location>
</feature>
<proteinExistence type="predicted"/>
<dbReference type="InterPro" id="IPR013740">
    <property type="entry name" value="Redoxin"/>
</dbReference>
<dbReference type="Proteomes" id="UP000231658">
    <property type="component" value="Unassembled WGS sequence"/>
</dbReference>
<reference evidence="3 4" key="1">
    <citation type="submission" date="2016-07" db="EMBL/GenBank/DDBJ databases">
        <authorList>
            <person name="Lefevre C.T."/>
        </authorList>
    </citation>
    <scope>NUCLEOTIDE SEQUENCE [LARGE SCALE GENOMIC DNA]</scope>
    <source>
        <strain evidence="3">PR1</strain>
    </source>
</reference>
<dbReference type="RefSeq" id="WP_069186434.1">
    <property type="nucleotide sequence ID" value="NZ_FLYE01000004.1"/>
</dbReference>
<dbReference type="EMBL" id="FLYE01000004">
    <property type="protein sequence ID" value="SCA55724.1"/>
    <property type="molecule type" value="Genomic_DNA"/>
</dbReference>
<feature type="domain" description="Thioredoxin" evidence="2">
    <location>
        <begin position="37"/>
        <end position="179"/>
    </location>
</feature>
<gene>
    <name evidence="3" type="ORF">MTBPR1_120030</name>
</gene>
<dbReference type="OrthoDB" id="9799347at2"/>
<sequence length="180" mass="20296">MRFASLCVFILTLSLSFSAQADSFTDLKDNIRGYRNLSNTPKAPTVEFTTQDGKSVFIEDYKGKTVLLNLWATWCPPCIREMPALNELAKDFKDKDFVVLAVATGRQGREQPDAFLKKRDLTDMVSVHDKKQDFLRKMDINNLPVSFLIDKQGQMRGGVIGMTEWTTPEAKAALEKVLAN</sequence>
<dbReference type="PANTHER" id="PTHR42852:SF17">
    <property type="entry name" value="THIOREDOXIN-LIKE PROTEIN HI_1115"/>
    <property type="match status" value="1"/>
</dbReference>
<accession>A0A1C3RET9</accession>
<dbReference type="Pfam" id="PF08534">
    <property type="entry name" value="Redoxin"/>
    <property type="match status" value="1"/>
</dbReference>
<dbReference type="PANTHER" id="PTHR42852">
    <property type="entry name" value="THIOL:DISULFIDE INTERCHANGE PROTEIN DSBE"/>
    <property type="match status" value="1"/>
</dbReference>
<dbReference type="SUPFAM" id="SSF52833">
    <property type="entry name" value="Thioredoxin-like"/>
    <property type="match status" value="1"/>
</dbReference>
<keyword evidence="1" id="KW-0732">Signal</keyword>
<evidence type="ECO:0000313" key="3">
    <source>
        <dbReference type="EMBL" id="SCA55724.1"/>
    </source>
</evidence>
<dbReference type="AlphaFoldDB" id="A0A1C3RET9"/>
<keyword evidence="4" id="KW-1185">Reference proteome</keyword>
<evidence type="ECO:0000259" key="2">
    <source>
        <dbReference type="PROSITE" id="PS51352"/>
    </source>
</evidence>
<dbReference type="InterPro" id="IPR036249">
    <property type="entry name" value="Thioredoxin-like_sf"/>
</dbReference>
<dbReference type="Gene3D" id="3.40.30.10">
    <property type="entry name" value="Glutaredoxin"/>
    <property type="match status" value="1"/>
</dbReference>
<evidence type="ECO:0000256" key="1">
    <source>
        <dbReference type="SAM" id="SignalP"/>
    </source>
</evidence>